<dbReference type="EMBL" id="JAXIOK010000008">
    <property type="protein sequence ID" value="KAK4764146.1"/>
    <property type="molecule type" value="Genomic_DNA"/>
</dbReference>
<reference evidence="9 10" key="1">
    <citation type="journal article" date="2023" name="Hortic Res">
        <title>Pangenome of water caltrop reveals structural variations and asymmetric subgenome divergence after allopolyploidization.</title>
        <authorList>
            <person name="Zhang X."/>
            <person name="Chen Y."/>
            <person name="Wang L."/>
            <person name="Yuan Y."/>
            <person name="Fang M."/>
            <person name="Shi L."/>
            <person name="Lu R."/>
            <person name="Comes H.P."/>
            <person name="Ma Y."/>
            <person name="Chen Y."/>
            <person name="Huang G."/>
            <person name="Zhou Y."/>
            <person name="Zheng Z."/>
            <person name="Qiu Y."/>
        </authorList>
    </citation>
    <scope>NUCLEOTIDE SEQUENCE [LARGE SCALE GENOMIC DNA]</scope>
    <source>
        <tissue evidence="9">Roots</tissue>
    </source>
</reference>
<dbReference type="GO" id="GO:0009734">
    <property type="term" value="P:auxin-activated signaling pathway"/>
    <property type="evidence" value="ECO:0007669"/>
    <property type="project" value="UniProtKB-KW"/>
</dbReference>
<evidence type="ECO:0000256" key="1">
    <source>
        <dbReference type="ARBA" id="ARBA00002281"/>
    </source>
</evidence>
<name>A0AAN7QD48_9MYRT</name>
<keyword evidence="4" id="KW-0813">Transport</keyword>
<dbReference type="PANTHER" id="PTHR33541">
    <property type="entry name" value="PROTEIN BIG GRAIN 1-LIKE A-RELATED"/>
    <property type="match status" value="1"/>
</dbReference>
<dbReference type="GO" id="GO:0005886">
    <property type="term" value="C:plasma membrane"/>
    <property type="evidence" value="ECO:0007669"/>
    <property type="project" value="UniProtKB-SubCell"/>
</dbReference>
<evidence type="ECO:0000256" key="2">
    <source>
        <dbReference type="ARBA" id="ARBA00004236"/>
    </source>
</evidence>
<evidence type="ECO:0008006" key="11">
    <source>
        <dbReference type="Google" id="ProtNLM"/>
    </source>
</evidence>
<dbReference type="AlphaFoldDB" id="A0AAN7QD48"/>
<evidence type="ECO:0000256" key="8">
    <source>
        <dbReference type="SAM" id="MobiDB-lite"/>
    </source>
</evidence>
<keyword evidence="6" id="KW-0472">Membrane</keyword>
<feature type="compositionally biased region" description="Low complexity" evidence="8">
    <location>
        <begin position="293"/>
        <end position="306"/>
    </location>
</feature>
<evidence type="ECO:0000256" key="7">
    <source>
        <dbReference type="ARBA" id="ARBA00023294"/>
    </source>
</evidence>
<proteinExistence type="inferred from homology"/>
<feature type="region of interest" description="Disordered" evidence="8">
    <location>
        <begin position="193"/>
        <end position="230"/>
    </location>
</feature>
<keyword evidence="5" id="KW-1003">Cell membrane</keyword>
<keyword evidence="7" id="KW-0927">Auxin signaling pathway</keyword>
<evidence type="ECO:0000256" key="3">
    <source>
        <dbReference type="ARBA" id="ARBA00010067"/>
    </source>
</evidence>
<evidence type="ECO:0000256" key="6">
    <source>
        <dbReference type="ARBA" id="ARBA00023136"/>
    </source>
</evidence>
<evidence type="ECO:0000256" key="4">
    <source>
        <dbReference type="ARBA" id="ARBA00022448"/>
    </source>
</evidence>
<evidence type="ECO:0000313" key="10">
    <source>
        <dbReference type="Proteomes" id="UP001345219"/>
    </source>
</evidence>
<dbReference type="InterPro" id="IPR039621">
    <property type="entry name" value="BG1-like"/>
</dbReference>
<evidence type="ECO:0000313" key="9">
    <source>
        <dbReference type="EMBL" id="KAK4764146.1"/>
    </source>
</evidence>
<feature type="region of interest" description="Disordered" evidence="8">
    <location>
        <begin position="291"/>
        <end position="312"/>
    </location>
</feature>
<accession>A0AAN7QD48</accession>
<organism evidence="9 10">
    <name type="scientific">Trapa incisa</name>
    <dbReference type="NCBI Taxonomy" id="236973"/>
    <lineage>
        <taxon>Eukaryota</taxon>
        <taxon>Viridiplantae</taxon>
        <taxon>Streptophyta</taxon>
        <taxon>Embryophyta</taxon>
        <taxon>Tracheophyta</taxon>
        <taxon>Spermatophyta</taxon>
        <taxon>Magnoliopsida</taxon>
        <taxon>eudicotyledons</taxon>
        <taxon>Gunneridae</taxon>
        <taxon>Pentapetalae</taxon>
        <taxon>rosids</taxon>
        <taxon>malvids</taxon>
        <taxon>Myrtales</taxon>
        <taxon>Lythraceae</taxon>
        <taxon>Trapa</taxon>
    </lineage>
</organism>
<sequence length="461" mass="50783">MSLLMTETSLVLPRAMISSPIPPSNCDIKTSVVIMERKTVHHPKFSSSSSSALSNPSFSSSLLDSIYRSIDKDGCGEKIPEELAFYTGLTLTAKERSWHREKDYGEEESADKSWLMMGKSRSTVKATASSTDGRKSLSAMLLSSNSNSFSSSSSDSIFWSGSLSSSESDSYCPKLKSSSSSFSCYSMKRSEAIRTERSSKLKSSSPSQENWKKPPHHDHEEKSPAKMQKSRAMKIYAELKKAKSKQPVSPGSRVASFLNSLFANTKKTPKMAMKPSGETGDEKISRKLEYTKSKSIPASSPSSASSFTRSCLSKTLPSHTRNLVSKRYVRFDPVSVIVDEDTQPCRTKINLGEEDELKKHVRAENRRVAEAGRRLLESYRRKKVSSGGGGGNLKVCDGDLSEDNENVNESGSCSSSDLFELDNLFEKGVAKGVDRPYRDELPVYETTHINTKRAIASGLIL</sequence>
<comment type="caution">
    <text evidence="9">The sequence shown here is derived from an EMBL/GenBank/DDBJ whole genome shotgun (WGS) entry which is preliminary data.</text>
</comment>
<dbReference type="PANTHER" id="PTHR33541:SF28">
    <property type="entry name" value="PROTEIN BIG GRAIN 1-LIKE A"/>
    <property type="match status" value="1"/>
</dbReference>
<evidence type="ECO:0000256" key="5">
    <source>
        <dbReference type="ARBA" id="ARBA00022475"/>
    </source>
</evidence>
<gene>
    <name evidence="9" type="ORF">SAY87_013584</name>
</gene>
<comment type="subcellular location">
    <subcellularLocation>
        <location evidence="2">Cell membrane</location>
    </subcellularLocation>
</comment>
<comment type="similarity">
    <text evidence="3">Belongs to the BIG GRAIN 1 (BG1) plant protein family.</text>
</comment>
<dbReference type="Proteomes" id="UP001345219">
    <property type="component" value="Chromosome 11"/>
</dbReference>
<protein>
    <recommendedName>
        <fullName evidence="11">Protein BIG GRAIN 1-like A</fullName>
    </recommendedName>
</protein>
<keyword evidence="10" id="KW-1185">Reference proteome</keyword>
<comment type="function">
    <text evidence="1">Involved in auxin transport. Regulator of the auxin signaling pathway.</text>
</comment>